<dbReference type="RefSeq" id="WP_338604838.1">
    <property type="nucleotide sequence ID" value="NZ_CP146016.1"/>
</dbReference>
<dbReference type="Proteomes" id="UP001432202">
    <property type="component" value="Chromosome"/>
</dbReference>
<dbReference type="AlphaFoldDB" id="A0AAX4L4V7"/>
<evidence type="ECO:0000313" key="3">
    <source>
        <dbReference type="Proteomes" id="UP001432202"/>
    </source>
</evidence>
<dbReference type="Gene3D" id="1.10.1220.10">
    <property type="entry name" value="Met repressor-like"/>
    <property type="match status" value="1"/>
</dbReference>
<dbReference type="EMBL" id="CP146016">
    <property type="protein sequence ID" value="WWQ61860.1"/>
    <property type="molecule type" value="Genomic_DNA"/>
</dbReference>
<dbReference type="InterPro" id="IPR010985">
    <property type="entry name" value="Ribbon_hlx_hlx"/>
</dbReference>
<sequence>MVRVITFKAEEDLLIRLDLFALNKRMSRSEVIRKAIEKYLDEAAGGI</sequence>
<feature type="domain" description="Ribbon-helix-helix protein CopG" evidence="1">
    <location>
        <begin position="4"/>
        <end position="42"/>
    </location>
</feature>
<organism evidence="2 3">
    <name type="scientific">Sulfolobus tengchongensis</name>
    <dbReference type="NCBI Taxonomy" id="207809"/>
    <lineage>
        <taxon>Archaea</taxon>
        <taxon>Thermoproteota</taxon>
        <taxon>Thermoprotei</taxon>
        <taxon>Sulfolobales</taxon>
        <taxon>Sulfolobaceae</taxon>
        <taxon>Sulfolobus</taxon>
    </lineage>
</organism>
<proteinExistence type="predicted"/>
<dbReference type="GO" id="GO:0006355">
    <property type="term" value="P:regulation of DNA-templated transcription"/>
    <property type="evidence" value="ECO:0007669"/>
    <property type="project" value="InterPro"/>
</dbReference>
<reference evidence="2 3" key="1">
    <citation type="submission" date="2024-02" db="EMBL/GenBank/DDBJ databases">
        <title>STSV induces naive adaptation in Sulfolobus.</title>
        <authorList>
            <person name="Xiang X."/>
            <person name="Song M."/>
        </authorList>
    </citation>
    <scope>NUCLEOTIDE SEQUENCE [LARGE SCALE GENOMIC DNA]</scope>
    <source>
        <strain evidence="2 3">RT2</strain>
    </source>
</reference>
<dbReference type="InterPro" id="IPR002145">
    <property type="entry name" value="CopG"/>
</dbReference>
<dbReference type="InterPro" id="IPR013321">
    <property type="entry name" value="Arc_rbn_hlx_hlx"/>
</dbReference>
<protein>
    <submittedName>
        <fullName evidence="2">Ribbon-helix-helix protein, CopG family</fullName>
    </submittedName>
</protein>
<keyword evidence="3" id="KW-1185">Reference proteome</keyword>
<accession>A0AAX4L4V7</accession>
<gene>
    <name evidence="2" type="ORF">V6M85_00510</name>
</gene>
<name>A0AAX4L4V7_9CREN</name>
<evidence type="ECO:0000259" key="1">
    <source>
        <dbReference type="Pfam" id="PF01402"/>
    </source>
</evidence>
<dbReference type="Pfam" id="PF01402">
    <property type="entry name" value="RHH_1"/>
    <property type="match status" value="1"/>
</dbReference>
<dbReference type="SUPFAM" id="SSF47598">
    <property type="entry name" value="Ribbon-helix-helix"/>
    <property type="match status" value="1"/>
</dbReference>
<dbReference type="GeneID" id="89335205"/>
<evidence type="ECO:0000313" key="2">
    <source>
        <dbReference type="EMBL" id="WWQ61860.1"/>
    </source>
</evidence>